<dbReference type="Pfam" id="PF03372">
    <property type="entry name" value="Exo_endo_phos"/>
    <property type="match status" value="1"/>
</dbReference>
<accession>A0ABD3IDT1</accession>
<proteinExistence type="predicted"/>
<comment type="caution">
    <text evidence="2">The sequence shown here is derived from an EMBL/GenBank/DDBJ whole genome shotgun (WGS) entry which is preliminary data.</text>
</comment>
<dbReference type="EMBL" id="JBJQOH010000001">
    <property type="protein sequence ID" value="KAL3701259.1"/>
    <property type="molecule type" value="Genomic_DNA"/>
</dbReference>
<dbReference type="Gene3D" id="3.60.10.10">
    <property type="entry name" value="Endonuclease/exonuclease/phosphatase"/>
    <property type="match status" value="1"/>
</dbReference>
<evidence type="ECO:0000313" key="3">
    <source>
        <dbReference type="Proteomes" id="UP001633002"/>
    </source>
</evidence>
<dbReference type="SUPFAM" id="SSF56219">
    <property type="entry name" value="DNase I-like"/>
    <property type="match status" value="1"/>
</dbReference>
<feature type="domain" description="Endonuclease/exonuclease/phosphatase" evidence="1">
    <location>
        <begin position="10"/>
        <end position="225"/>
    </location>
</feature>
<evidence type="ECO:0000313" key="2">
    <source>
        <dbReference type="EMBL" id="KAL3701259.1"/>
    </source>
</evidence>
<gene>
    <name evidence="2" type="ORF">R1sor_019281</name>
</gene>
<name>A0ABD3IDT1_9MARC</name>
<sequence>MSILDTIKIVSWNVNGLAGADRVREVKEWLQHEGMGTKILAIQELRTREKQIEFNLKSIMRGATVVVDYAPNETGGAALVVHESLTFKSRGVKGTGNMAWVCVEVHGKEIYVGFVYGPHGQEEKTNFLNWLRDMANGKDWILIGDWNMVLMQEDSIGPTPVLKAEPFNAWGEVEIAWSLEDTYNVAILKVGQRFMRQAVRGGRLDQSRLDRAYISNNAIWVKEVLKLTHDGKEALFDHNPVILEVSIAGRSAGGRKKKKDLYTKMDVNSMRNPTRRRKIQKAWEAGWHMSPNPVLAWELAWGKAREVFKDFHKEDRELISELRRQQEELGEFRIKVQSGATEEDIEKFRSLESKVRETELLEASILRRRSRVRWVKEEDTNRE</sequence>
<reference evidence="2 3" key="1">
    <citation type="submission" date="2024-09" db="EMBL/GenBank/DDBJ databases">
        <title>Chromosome-scale assembly of Riccia sorocarpa.</title>
        <authorList>
            <person name="Paukszto L."/>
        </authorList>
    </citation>
    <scope>NUCLEOTIDE SEQUENCE [LARGE SCALE GENOMIC DNA]</scope>
    <source>
        <strain evidence="2">LP-2024</strain>
        <tissue evidence="2">Aerial parts of the thallus</tissue>
    </source>
</reference>
<evidence type="ECO:0000259" key="1">
    <source>
        <dbReference type="Pfam" id="PF03372"/>
    </source>
</evidence>
<dbReference type="InterPro" id="IPR036691">
    <property type="entry name" value="Endo/exonu/phosph_ase_sf"/>
</dbReference>
<protein>
    <recommendedName>
        <fullName evidence="1">Endonuclease/exonuclease/phosphatase domain-containing protein</fullName>
    </recommendedName>
</protein>
<dbReference type="AlphaFoldDB" id="A0ABD3IDT1"/>
<organism evidence="2 3">
    <name type="scientific">Riccia sorocarpa</name>
    <dbReference type="NCBI Taxonomy" id="122646"/>
    <lineage>
        <taxon>Eukaryota</taxon>
        <taxon>Viridiplantae</taxon>
        <taxon>Streptophyta</taxon>
        <taxon>Embryophyta</taxon>
        <taxon>Marchantiophyta</taxon>
        <taxon>Marchantiopsida</taxon>
        <taxon>Marchantiidae</taxon>
        <taxon>Marchantiales</taxon>
        <taxon>Ricciaceae</taxon>
        <taxon>Riccia</taxon>
    </lineage>
</organism>
<dbReference type="Proteomes" id="UP001633002">
    <property type="component" value="Unassembled WGS sequence"/>
</dbReference>
<dbReference type="InterPro" id="IPR005135">
    <property type="entry name" value="Endo/exonuclease/phosphatase"/>
</dbReference>
<keyword evidence="3" id="KW-1185">Reference proteome</keyword>